<dbReference type="GO" id="GO:0005886">
    <property type="term" value="C:plasma membrane"/>
    <property type="evidence" value="ECO:0007669"/>
    <property type="project" value="TreeGrafter"/>
</dbReference>
<dbReference type="Pfam" id="PF14703">
    <property type="entry name" value="PHM7_cyt"/>
    <property type="match status" value="1"/>
</dbReference>
<feature type="transmembrane region" description="Helical" evidence="9">
    <location>
        <begin position="40"/>
        <end position="59"/>
    </location>
</feature>
<feature type="domain" description="CSC1/OSCA1-like cytosolic" evidence="12">
    <location>
        <begin position="236"/>
        <end position="418"/>
    </location>
</feature>
<evidence type="ECO:0000313" key="14">
    <source>
        <dbReference type="Proteomes" id="UP001108240"/>
    </source>
</evidence>
<evidence type="ECO:0000256" key="9">
    <source>
        <dbReference type="SAM" id="Phobius"/>
    </source>
</evidence>
<evidence type="ECO:0008006" key="15">
    <source>
        <dbReference type="Google" id="ProtNLM"/>
    </source>
</evidence>
<keyword evidence="6 9" id="KW-0472">Membrane</keyword>
<dbReference type="InterPro" id="IPR003864">
    <property type="entry name" value="CSC1/OSCA1-like_7TM"/>
</dbReference>
<name>A0A9J8DMX8_CYPCA</name>
<evidence type="ECO:0000259" key="11">
    <source>
        <dbReference type="Pfam" id="PF13967"/>
    </source>
</evidence>
<keyword evidence="3" id="KW-0813">Transport</keyword>
<evidence type="ECO:0000313" key="13">
    <source>
        <dbReference type="Ensembl" id="ENSCCRP00000181195.1"/>
    </source>
</evidence>
<dbReference type="InterPro" id="IPR032880">
    <property type="entry name" value="CSC1/OSCA1-like_N"/>
</dbReference>
<evidence type="ECO:0000256" key="8">
    <source>
        <dbReference type="SAM" id="MobiDB-lite"/>
    </source>
</evidence>
<dbReference type="Gene3D" id="3.30.70.330">
    <property type="match status" value="1"/>
</dbReference>
<feature type="transmembrane region" description="Helical" evidence="9">
    <location>
        <begin position="633"/>
        <end position="653"/>
    </location>
</feature>
<protein>
    <recommendedName>
        <fullName evidence="15">Transmembrane protein 63B</fullName>
    </recommendedName>
</protein>
<feature type="transmembrane region" description="Helical" evidence="9">
    <location>
        <begin position="426"/>
        <end position="450"/>
    </location>
</feature>
<dbReference type="Proteomes" id="UP001108240">
    <property type="component" value="Unplaced"/>
</dbReference>
<evidence type="ECO:0000256" key="7">
    <source>
        <dbReference type="ARBA" id="ARBA00036634"/>
    </source>
</evidence>
<dbReference type="InterPro" id="IPR012677">
    <property type="entry name" value="Nucleotide-bd_a/b_plait_sf"/>
</dbReference>
<feature type="transmembrane region" description="Helical" evidence="9">
    <location>
        <begin position="514"/>
        <end position="533"/>
    </location>
</feature>
<dbReference type="InterPro" id="IPR035979">
    <property type="entry name" value="RBD_domain_sf"/>
</dbReference>
<comment type="similarity">
    <text evidence="2">Belongs to the CSC1 (TC 1.A.17) family.</text>
</comment>
<feature type="transmembrane region" description="Helical" evidence="9">
    <location>
        <begin position="597"/>
        <end position="612"/>
    </location>
</feature>
<dbReference type="SUPFAM" id="SSF54928">
    <property type="entry name" value="RNA-binding domain, RBD"/>
    <property type="match status" value="1"/>
</dbReference>
<evidence type="ECO:0000259" key="10">
    <source>
        <dbReference type="Pfam" id="PF02714"/>
    </source>
</evidence>
<dbReference type="GeneTree" id="ENSGT00940000157084"/>
<feature type="region of interest" description="Disordered" evidence="8">
    <location>
        <begin position="732"/>
        <end position="776"/>
    </location>
</feature>
<feature type="domain" description="CSC1/OSCA1-like N-terminal transmembrane" evidence="11">
    <location>
        <begin position="114"/>
        <end position="220"/>
    </location>
</feature>
<dbReference type="InterPro" id="IPR027815">
    <property type="entry name" value="CSC1/OSCA1-like_cyt"/>
</dbReference>
<feature type="transmembrane region" description="Helical" evidence="9">
    <location>
        <begin position="154"/>
        <end position="174"/>
    </location>
</feature>
<dbReference type="PANTHER" id="PTHR13018">
    <property type="entry name" value="PROBABLE MEMBRANE PROTEIN DUF221-RELATED"/>
    <property type="match status" value="1"/>
</dbReference>
<keyword evidence="14" id="KW-1185">Reference proteome</keyword>
<evidence type="ECO:0000256" key="2">
    <source>
        <dbReference type="ARBA" id="ARBA00007779"/>
    </source>
</evidence>
<keyword evidence="4 9" id="KW-0812">Transmembrane</keyword>
<reference evidence="13" key="2">
    <citation type="submission" date="2025-09" db="UniProtKB">
        <authorList>
            <consortium name="Ensembl"/>
        </authorList>
    </citation>
    <scope>IDENTIFICATION</scope>
</reference>
<keyword evidence="5 9" id="KW-1133">Transmembrane helix</keyword>
<dbReference type="GO" id="GO:0003676">
    <property type="term" value="F:nucleic acid binding"/>
    <property type="evidence" value="ECO:0007669"/>
    <property type="project" value="InterPro"/>
</dbReference>
<evidence type="ECO:0000256" key="1">
    <source>
        <dbReference type="ARBA" id="ARBA00004127"/>
    </source>
</evidence>
<evidence type="ECO:0000256" key="3">
    <source>
        <dbReference type="ARBA" id="ARBA00022448"/>
    </source>
</evidence>
<dbReference type="Ensembl" id="ENSCCRT00000129751.1">
    <property type="protein sequence ID" value="ENSCCRP00000181195.1"/>
    <property type="gene ID" value="ENSCCRG00000054940.1"/>
</dbReference>
<evidence type="ECO:0000256" key="6">
    <source>
        <dbReference type="ARBA" id="ARBA00023136"/>
    </source>
</evidence>
<feature type="domain" description="CSC1/OSCA1-like 7TM region" evidence="10">
    <location>
        <begin position="513"/>
        <end position="659"/>
    </location>
</feature>
<feature type="domain" description="CSC1/OSCA1-like 7TM region" evidence="10">
    <location>
        <begin position="429"/>
        <end position="505"/>
    </location>
</feature>
<accession>A0A9J8DMX8</accession>
<dbReference type="Pfam" id="PF02714">
    <property type="entry name" value="RSN1_7TM"/>
    <property type="match status" value="2"/>
</dbReference>
<feature type="transmembrane region" description="Helical" evidence="9">
    <location>
        <begin position="665"/>
        <end position="687"/>
    </location>
</feature>
<dbReference type="GO" id="GO:0012505">
    <property type="term" value="C:endomembrane system"/>
    <property type="evidence" value="ECO:0007669"/>
    <property type="project" value="UniProtKB-SubCell"/>
</dbReference>
<comment type="catalytic activity">
    <reaction evidence="7">
        <text>Ca(2+)(in) = Ca(2+)(out)</text>
        <dbReference type="Rhea" id="RHEA:29671"/>
        <dbReference type="ChEBI" id="CHEBI:29108"/>
    </reaction>
</comment>
<proteinExistence type="inferred from homology"/>
<dbReference type="AlphaFoldDB" id="A0A9J8DMX8"/>
<comment type="subcellular location">
    <subcellularLocation>
        <location evidence="1">Endomembrane system</location>
        <topology evidence="1">Multi-pass membrane protein</topology>
    </subcellularLocation>
</comment>
<evidence type="ECO:0000259" key="12">
    <source>
        <dbReference type="Pfam" id="PF14703"/>
    </source>
</evidence>
<dbReference type="InterPro" id="IPR045122">
    <property type="entry name" value="Csc1-like"/>
</dbReference>
<evidence type="ECO:0000256" key="4">
    <source>
        <dbReference type="ARBA" id="ARBA00022692"/>
    </source>
</evidence>
<feature type="transmembrane region" description="Helical" evidence="9">
    <location>
        <begin position="470"/>
        <end position="493"/>
    </location>
</feature>
<evidence type="ECO:0000256" key="5">
    <source>
        <dbReference type="ARBA" id="ARBA00022989"/>
    </source>
</evidence>
<dbReference type="PANTHER" id="PTHR13018:SF38">
    <property type="entry name" value="CSC1-LIKE PROTEIN 2"/>
    <property type="match status" value="1"/>
</dbReference>
<sequence>MMTVLLSSINSFYNASKDYCYSARIRSTVLQGLPFGGVPTVLALDFMCFLVLLFVFSILRKVAWDYGRLALVTDADRSEKAGPVTREPIVASALHSETPDRYERLTSVSSSVEFEQRDNGFCSWLTAIFRIKDEEIREKCGEDAVHYLSFQRHIIGLLVVVGVLSVGIVLPVNFSGNLLDNNAYSFGRTTIANLNSGNNLLWLHTSFAFMYLLLTVYSMRRHTSKMHYKEDDLVKRTLFINGISKYAEESHIKQHFEQAYENCVVLEARVCYNVAKLMSLNAERKKTERSKKFFTDLMAKEHIPAMINPKPCGHLCCCAITGCEEEEAVSYYTKLEAKLKEEYRKEKEKVNTKPLGMAFVTFQNEAMTAIILKDFNACQCQGCNCRQEPRSSQFSDSLHVSNWSVIYAPDPQNVRWENLSLGGVSWWIRCFIINCILFILLFFLTTPAIIISTMDKFNVTKPVEYLNNPIITQFFPTLLLWAFSALLPTIVYYSAFFEAHWTRYTFYSYINECVFLPDNGAFFVNYVIASAFIGNAMDLLRIPGLLMYMIRLCLARSAAERRNVKRHQAFEFQFGAAYAWMMCVFTVVMTYSITCPIIVPFGLMYMLLKHLVDRYNMYYAYLPSKLDKKIHSGAVNQVVAAPILCLFWLLFFSTMRTGFLTPTSMFTFVVLIITIVVCLSHVCFGHFKYLSAHNYKIDTKDTEIDGVENGRPARSSPSNKSQMYIAQVLQDPNSDETGAGSGESSQDEEMINAGNSLNEADFQSGEDSLIANEVHQ</sequence>
<dbReference type="GO" id="GO:0005227">
    <property type="term" value="F:calcium-activated cation channel activity"/>
    <property type="evidence" value="ECO:0007669"/>
    <property type="project" value="InterPro"/>
</dbReference>
<reference evidence="13" key="1">
    <citation type="submission" date="2025-08" db="UniProtKB">
        <authorList>
            <consortium name="Ensembl"/>
        </authorList>
    </citation>
    <scope>IDENTIFICATION</scope>
</reference>
<organism evidence="13 14">
    <name type="scientific">Cyprinus carpio carpio</name>
    <dbReference type="NCBI Taxonomy" id="630221"/>
    <lineage>
        <taxon>Eukaryota</taxon>
        <taxon>Metazoa</taxon>
        <taxon>Chordata</taxon>
        <taxon>Craniata</taxon>
        <taxon>Vertebrata</taxon>
        <taxon>Euteleostomi</taxon>
        <taxon>Actinopterygii</taxon>
        <taxon>Neopterygii</taxon>
        <taxon>Teleostei</taxon>
        <taxon>Ostariophysi</taxon>
        <taxon>Cypriniformes</taxon>
        <taxon>Cyprinidae</taxon>
        <taxon>Cyprininae</taxon>
        <taxon>Cyprinus</taxon>
    </lineage>
</organism>
<dbReference type="Pfam" id="PF13967">
    <property type="entry name" value="RSN1_TM"/>
    <property type="match status" value="1"/>
</dbReference>
<feature type="transmembrane region" description="Helical" evidence="9">
    <location>
        <begin position="200"/>
        <end position="219"/>
    </location>
</feature>